<evidence type="ECO:0000313" key="2">
    <source>
        <dbReference type="EMBL" id="NGU29050.1"/>
    </source>
</evidence>
<name>A0AAP6WKD5_CLOPF</name>
<dbReference type="SMART" id="SM00530">
    <property type="entry name" value="HTH_XRE"/>
    <property type="match status" value="1"/>
</dbReference>
<reference evidence="2 3" key="1">
    <citation type="submission" date="2020-02" db="EMBL/GenBank/DDBJ databases">
        <title>Genomic Insights into the Phylogeny and Genetic Plasticity of the Human and Animal Enteric Pathogen Clostridium perfringens.</title>
        <authorList>
            <person name="Feng Y."/>
            <person name="Hu Y."/>
        </authorList>
    </citation>
    <scope>NUCLEOTIDE SEQUENCE [LARGE SCALE GENOMIC DNA]</scope>
    <source>
        <strain evidence="2 3">CP-40</strain>
    </source>
</reference>
<dbReference type="InterPro" id="IPR001387">
    <property type="entry name" value="Cro/C1-type_HTH"/>
</dbReference>
<evidence type="ECO:0000313" key="3">
    <source>
        <dbReference type="Proteomes" id="UP000481454"/>
    </source>
</evidence>
<protein>
    <submittedName>
        <fullName evidence="2">Helix-turn-helix transcriptional regulator</fullName>
    </submittedName>
</protein>
<dbReference type="AlphaFoldDB" id="A0AAP6WKD5"/>
<feature type="domain" description="HTH cro/C1-type" evidence="1">
    <location>
        <begin position="7"/>
        <end position="61"/>
    </location>
</feature>
<dbReference type="CDD" id="cd00093">
    <property type="entry name" value="HTH_XRE"/>
    <property type="match status" value="1"/>
</dbReference>
<dbReference type="SUPFAM" id="SSF47413">
    <property type="entry name" value="lambda repressor-like DNA-binding domains"/>
    <property type="match status" value="1"/>
</dbReference>
<gene>
    <name evidence="2" type="ORF">G6Z34_02835</name>
</gene>
<dbReference type="PROSITE" id="PS50943">
    <property type="entry name" value="HTH_CROC1"/>
    <property type="match status" value="1"/>
</dbReference>
<comment type="caution">
    <text evidence="2">The sequence shown here is derived from an EMBL/GenBank/DDBJ whole genome shotgun (WGS) entry which is preliminary data.</text>
</comment>
<accession>A0AAP6WKD5</accession>
<dbReference type="InterPro" id="IPR010982">
    <property type="entry name" value="Lambda_DNA-bd_dom_sf"/>
</dbReference>
<evidence type="ECO:0000259" key="1">
    <source>
        <dbReference type="PROSITE" id="PS50943"/>
    </source>
</evidence>
<dbReference type="GO" id="GO:0003677">
    <property type="term" value="F:DNA binding"/>
    <property type="evidence" value="ECO:0007669"/>
    <property type="project" value="InterPro"/>
</dbReference>
<dbReference type="Gene3D" id="1.10.260.40">
    <property type="entry name" value="lambda repressor-like DNA-binding domains"/>
    <property type="match status" value="1"/>
</dbReference>
<dbReference type="EMBL" id="JAALLZ010000001">
    <property type="protein sequence ID" value="NGU29050.1"/>
    <property type="molecule type" value="Genomic_DNA"/>
</dbReference>
<dbReference type="Pfam" id="PF01381">
    <property type="entry name" value="HTH_3"/>
    <property type="match status" value="1"/>
</dbReference>
<proteinExistence type="predicted"/>
<dbReference type="RefSeq" id="WP_164800908.1">
    <property type="nucleotide sequence ID" value="NZ_CATNWT010000001.1"/>
</dbReference>
<organism evidence="2 3">
    <name type="scientific">Clostridium perfringens</name>
    <dbReference type="NCBI Taxonomy" id="1502"/>
    <lineage>
        <taxon>Bacteria</taxon>
        <taxon>Bacillati</taxon>
        <taxon>Bacillota</taxon>
        <taxon>Clostridia</taxon>
        <taxon>Eubacteriales</taxon>
        <taxon>Clostridiaceae</taxon>
        <taxon>Clostridium</taxon>
    </lineage>
</organism>
<dbReference type="Proteomes" id="UP000481454">
    <property type="component" value="Unassembled WGS sequence"/>
</dbReference>
<sequence length="71" mass="8116">MINTLKIKARMVELGLTQKSIAAEIGIAAPTVSQKINNVRPMMLDEVEKFSEILKIRDDQFREYFFCNPVA</sequence>